<sequence length="109" mass="12734">MGDNEWLVLGDFNEIMDDSEVLGGWDLEAPTCLTEADLSSVPMQGHIFTWCNNRQGPSRLWRRLDRMVANLSLFMRYPDFFYQSANTKISDHSPKPSHNLFWCMSRECR</sequence>
<evidence type="ECO:0000313" key="1">
    <source>
        <dbReference type="EMBL" id="KAG8374702.1"/>
    </source>
</evidence>
<keyword evidence="2" id="KW-1185">Reference proteome</keyword>
<name>A0AAV6X448_9LAMI</name>
<dbReference type="PANTHER" id="PTHR33710:SF64">
    <property type="entry name" value="ENDONUCLEASE_EXONUCLEASE_PHOSPHATASE DOMAIN-CONTAINING PROTEIN"/>
    <property type="match status" value="1"/>
</dbReference>
<organism evidence="1 2">
    <name type="scientific">Buddleja alternifolia</name>
    <dbReference type="NCBI Taxonomy" id="168488"/>
    <lineage>
        <taxon>Eukaryota</taxon>
        <taxon>Viridiplantae</taxon>
        <taxon>Streptophyta</taxon>
        <taxon>Embryophyta</taxon>
        <taxon>Tracheophyta</taxon>
        <taxon>Spermatophyta</taxon>
        <taxon>Magnoliopsida</taxon>
        <taxon>eudicotyledons</taxon>
        <taxon>Gunneridae</taxon>
        <taxon>Pentapetalae</taxon>
        <taxon>asterids</taxon>
        <taxon>lamiids</taxon>
        <taxon>Lamiales</taxon>
        <taxon>Scrophulariaceae</taxon>
        <taxon>Buddlejeae</taxon>
        <taxon>Buddleja</taxon>
    </lineage>
</organism>
<dbReference type="PANTHER" id="PTHR33710">
    <property type="entry name" value="BNAC02G09200D PROTEIN"/>
    <property type="match status" value="1"/>
</dbReference>
<accession>A0AAV6X448</accession>
<dbReference type="Proteomes" id="UP000826271">
    <property type="component" value="Unassembled WGS sequence"/>
</dbReference>
<evidence type="ECO:0000313" key="2">
    <source>
        <dbReference type="Proteomes" id="UP000826271"/>
    </source>
</evidence>
<dbReference type="AlphaFoldDB" id="A0AAV6X448"/>
<proteinExistence type="predicted"/>
<dbReference type="Gene3D" id="3.60.10.10">
    <property type="entry name" value="Endonuclease/exonuclease/phosphatase"/>
    <property type="match status" value="1"/>
</dbReference>
<comment type="caution">
    <text evidence="1">The sequence shown here is derived from an EMBL/GenBank/DDBJ whole genome shotgun (WGS) entry which is preliminary data.</text>
</comment>
<gene>
    <name evidence="1" type="ORF">BUALT_Bualt10G0023500</name>
</gene>
<protein>
    <submittedName>
        <fullName evidence="1">Uncharacterized protein</fullName>
    </submittedName>
</protein>
<dbReference type="InterPro" id="IPR036691">
    <property type="entry name" value="Endo/exonu/phosph_ase_sf"/>
</dbReference>
<dbReference type="SUPFAM" id="SSF56219">
    <property type="entry name" value="DNase I-like"/>
    <property type="match status" value="1"/>
</dbReference>
<dbReference type="EMBL" id="WHWC01000010">
    <property type="protein sequence ID" value="KAG8374702.1"/>
    <property type="molecule type" value="Genomic_DNA"/>
</dbReference>
<reference evidence="1" key="1">
    <citation type="submission" date="2019-10" db="EMBL/GenBank/DDBJ databases">
        <authorList>
            <person name="Zhang R."/>
            <person name="Pan Y."/>
            <person name="Wang J."/>
            <person name="Ma R."/>
            <person name="Yu S."/>
        </authorList>
    </citation>
    <scope>NUCLEOTIDE SEQUENCE</scope>
    <source>
        <strain evidence="1">LA-IB0</strain>
        <tissue evidence="1">Leaf</tissue>
    </source>
</reference>